<dbReference type="GO" id="GO:0140104">
    <property type="term" value="F:molecular carrier activity"/>
    <property type="evidence" value="ECO:0007669"/>
    <property type="project" value="InterPro"/>
</dbReference>
<keyword evidence="5" id="KW-0574">Periplasm</keyword>
<keyword evidence="4 6" id="KW-0732">Signal</keyword>
<dbReference type="SUPFAM" id="SSF53850">
    <property type="entry name" value="Periplasmic binding protein-like II"/>
    <property type="match status" value="1"/>
</dbReference>
<reference evidence="7 8" key="1">
    <citation type="submission" date="2020-10" db="EMBL/GenBank/DDBJ databases">
        <title>Wide distribution of Phycisphaera-like planctomycetes from WD2101 soil group in peatlands and genome analysis of the first cultivated representative.</title>
        <authorList>
            <person name="Dedysh S.N."/>
            <person name="Beletsky A.V."/>
            <person name="Ivanova A."/>
            <person name="Kulichevskaya I.S."/>
            <person name="Suzina N.E."/>
            <person name="Philippov D.A."/>
            <person name="Rakitin A.L."/>
            <person name="Mardanov A.V."/>
            <person name="Ravin N.V."/>
        </authorList>
    </citation>
    <scope>NUCLEOTIDE SEQUENCE [LARGE SCALE GENOMIC DNA]</scope>
    <source>
        <strain evidence="7 8">M1803</strain>
    </source>
</reference>
<organism evidence="7 8">
    <name type="scientific">Humisphaera borealis</name>
    <dbReference type="NCBI Taxonomy" id="2807512"/>
    <lineage>
        <taxon>Bacteria</taxon>
        <taxon>Pseudomonadati</taxon>
        <taxon>Planctomycetota</taxon>
        <taxon>Phycisphaerae</taxon>
        <taxon>Tepidisphaerales</taxon>
        <taxon>Tepidisphaeraceae</taxon>
        <taxon>Humisphaera</taxon>
    </lineage>
</organism>
<evidence type="ECO:0000256" key="3">
    <source>
        <dbReference type="ARBA" id="ARBA00022448"/>
    </source>
</evidence>
<dbReference type="RefSeq" id="WP_206291407.1">
    <property type="nucleotide sequence ID" value="NZ_CP063458.1"/>
</dbReference>
<evidence type="ECO:0000313" key="8">
    <source>
        <dbReference type="Proteomes" id="UP000593765"/>
    </source>
</evidence>
<dbReference type="EMBL" id="CP063458">
    <property type="protein sequence ID" value="QOV88424.1"/>
    <property type="molecule type" value="Genomic_DNA"/>
</dbReference>
<sequence>MRLLKKIVAPAVLALSAIGFVHHASAQEKSATLLNVSYDPTRELYDEVNRLFAKQYKSTAGVDVKIEQSHGGSSKQARSVVDGLKADVVTLALGYDITAIEKAGLIEKGWEKEFPGNSSPYTSTIVFVVRKGNPKGIKTWADLVKQGNQVIVANPKTSGAARWAFLAGWGDAAKAKTYDLSKADQVKASTDAAAAAKDHPAYNSAEARAYVAALYKNVPVLDSGARGSTVTFAQKNVGDVLLNWENEAHLVLEEFGKDKFDIIYPPVSILAEPQVAIVDKTVDAKGTRKIAEAYLNFLYTKEVQDVAGQLHYRPRDTEVLARYSDSLPKIQLFTIDETFGGWDKATKAFFADGGVFDQIYAVK</sequence>
<dbReference type="Pfam" id="PF13531">
    <property type="entry name" value="SBP_bac_11"/>
    <property type="match status" value="1"/>
</dbReference>
<keyword evidence="8" id="KW-1185">Reference proteome</keyword>
<evidence type="ECO:0000256" key="4">
    <source>
        <dbReference type="ARBA" id="ARBA00022729"/>
    </source>
</evidence>
<keyword evidence="3" id="KW-0813">Transport</keyword>
<dbReference type="AlphaFoldDB" id="A0A7M2WT26"/>
<feature type="chain" id="PRO_5034851952" evidence="6">
    <location>
        <begin position="27"/>
        <end position="363"/>
    </location>
</feature>
<dbReference type="NCBIfam" id="TIGR00971">
    <property type="entry name" value="3a0106s03"/>
    <property type="match status" value="2"/>
</dbReference>
<evidence type="ECO:0000256" key="2">
    <source>
        <dbReference type="ARBA" id="ARBA00006099"/>
    </source>
</evidence>
<evidence type="ECO:0000256" key="5">
    <source>
        <dbReference type="ARBA" id="ARBA00022764"/>
    </source>
</evidence>
<dbReference type="Proteomes" id="UP000593765">
    <property type="component" value="Chromosome"/>
</dbReference>
<dbReference type="GO" id="GO:1902358">
    <property type="term" value="P:sulfate transmembrane transport"/>
    <property type="evidence" value="ECO:0007669"/>
    <property type="project" value="InterPro"/>
</dbReference>
<dbReference type="PANTHER" id="PTHR30368:SF2">
    <property type="entry name" value="SULFATE-BINDING PROTEIN"/>
    <property type="match status" value="1"/>
</dbReference>
<evidence type="ECO:0000313" key="7">
    <source>
        <dbReference type="EMBL" id="QOV88424.1"/>
    </source>
</evidence>
<evidence type="ECO:0000256" key="6">
    <source>
        <dbReference type="SAM" id="SignalP"/>
    </source>
</evidence>
<dbReference type="InterPro" id="IPR005669">
    <property type="entry name" value="Thiosulph/SO4-bd"/>
</dbReference>
<comment type="subcellular location">
    <subcellularLocation>
        <location evidence="1">Periplasm</location>
    </subcellularLocation>
</comment>
<accession>A0A7M2WT26</accession>
<comment type="similarity">
    <text evidence="2">Belongs to the prokaryotic sulfate-binding protein family.</text>
</comment>
<dbReference type="GO" id="GO:0042597">
    <property type="term" value="C:periplasmic space"/>
    <property type="evidence" value="ECO:0007669"/>
    <property type="project" value="UniProtKB-SubCell"/>
</dbReference>
<gene>
    <name evidence="7" type="ORF">IPV69_19540</name>
</gene>
<proteinExistence type="inferred from homology"/>
<dbReference type="GO" id="GO:1901681">
    <property type="term" value="F:sulfur compound binding"/>
    <property type="evidence" value="ECO:0007669"/>
    <property type="project" value="InterPro"/>
</dbReference>
<dbReference type="PROSITE" id="PS00757">
    <property type="entry name" value="PROK_SULFATE_BIND_2"/>
    <property type="match status" value="1"/>
</dbReference>
<dbReference type="PANTHER" id="PTHR30368">
    <property type="entry name" value="SULFATE-BINDING PROTEIN"/>
    <property type="match status" value="1"/>
</dbReference>
<dbReference type="Gene3D" id="3.40.190.10">
    <property type="entry name" value="Periplasmic binding protein-like II"/>
    <property type="match status" value="2"/>
</dbReference>
<evidence type="ECO:0000256" key="1">
    <source>
        <dbReference type="ARBA" id="ARBA00004418"/>
    </source>
</evidence>
<dbReference type="CDD" id="cd01005">
    <property type="entry name" value="PBP2_CysP"/>
    <property type="match status" value="1"/>
</dbReference>
<name>A0A7M2WT26_9BACT</name>
<feature type="signal peptide" evidence="6">
    <location>
        <begin position="1"/>
        <end position="26"/>
    </location>
</feature>
<dbReference type="KEGG" id="hbs:IPV69_19540"/>
<protein>
    <submittedName>
        <fullName evidence="7">Sulfate ABC transporter substrate-binding protein</fullName>
    </submittedName>
</protein>
<dbReference type="InterPro" id="IPR034408">
    <property type="entry name" value="Sulphate/thiosulphate_BS"/>
</dbReference>